<reference evidence="2" key="1">
    <citation type="submission" date="2020-02" db="EMBL/GenBank/DDBJ databases">
        <authorList>
            <person name="Meier V. D."/>
        </authorList>
    </citation>
    <scope>NUCLEOTIDE SEQUENCE</scope>
    <source>
        <strain evidence="2">AVDCRST_MAG54</strain>
    </source>
</reference>
<sequence length="334" mass="34761">DTPPAGGAGRGAVHRRDRAVPPGAAGALLPHGRLGARRRGPGAGDLPAGVARVRRVRGSGVDPDVAPPDRHQRLPHGPRAAADPGAALGSGGTLRRAPTGTRDTGRGRLARTAAGHVDRPVRRGPDCRRPGRGGGRPRVAAARAHRRPAAPARPPARDPRPARRARVLRGRDRGVPRHHHRGGQERAAAGSRPAGGAGPGVRRPARPDGPAGASPARRLHHGVRALRRPPAGTGAARRRHAGGHAVPRLAGGPGEVPPRARRVRAGHAGRLADAPDDGQRSAGGGGVPPGRRGRAPRGRGCRPGRHRHRRLPRRQVPRPRAGHGLRLPGRHRPL</sequence>
<feature type="compositionally biased region" description="Basic residues" evidence="1">
    <location>
        <begin position="291"/>
        <end position="334"/>
    </location>
</feature>
<feature type="compositionally biased region" description="Low complexity" evidence="1">
    <location>
        <begin position="20"/>
        <end position="33"/>
    </location>
</feature>
<gene>
    <name evidence="2" type="ORF">AVDCRST_MAG54-47</name>
</gene>
<dbReference type="EMBL" id="CADCTH010000009">
    <property type="protein sequence ID" value="CAA9210026.1"/>
    <property type="molecule type" value="Genomic_DNA"/>
</dbReference>
<name>A0A6J4H344_9PSEU</name>
<accession>A0A6J4H344</accession>
<organism evidence="2">
    <name type="scientific">uncultured Actinomycetospora sp</name>
    <dbReference type="NCBI Taxonomy" id="1135996"/>
    <lineage>
        <taxon>Bacteria</taxon>
        <taxon>Bacillati</taxon>
        <taxon>Actinomycetota</taxon>
        <taxon>Actinomycetes</taxon>
        <taxon>Pseudonocardiales</taxon>
        <taxon>Pseudonocardiaceae</taxon>
        <taxon>Actinomycetospora</taxon>
        <taxon>environmental samples</taxon>
    </lineage>
</organism>
<feature type="non-terminal residue" evidence="2">
    <location>
        <position position="334"/>
    </location>
</feature>
<feature type="compositionally biased region" description="Gly residues" evidence="1">
    <location>
        <begin position="1"/>
        <end position="10"/>
    </location>
</feature>
<feature type="region of interest" description="Disordered" evidence="1">
    <location>
        <begin position="1"/>
        <end position="334"/>
    </location>
</feature>
<protein>
    <submittedName>
        <fullName evidence="2">RNA polymerase sigma factor RpoE</fullName>
    </submittedName>
</protein>
<feature type="compositionally biased region" description="Basic residues" evidence="1">
    <location>
        <begin position="217"/>
        <end position="227"/>
    </location>
</feature>
<proteinExistence type="predicted"/>
<evidence type="ECO:0000256" key="1">
    <source>
        <dbReference type="SAM" id="MobiDB-lite"/>
    </source>
</evidence>
<feature type="compositionally biased region" description="Basic and acidic residues" evidence="1">
    <location>
        <begin position="116"/>
        <end position="129"/>
    </location>
</feature>
<dbReference type="AlphaFoldDB" id="A0A6J4H344"/>
<evidence type="ECO:0000313" key="2">
    <source>
        <dbReference type="EMBL" id="CAA9210026.1"/>
    </source>
</evidence>
<feature type="non-terminal residue" evidence="2">
    <location>
        <position position="1"/>
    </location>
</feature>